<dbReference type="Gene3D" id="2.60.40.1120">
    <property type="entry name" value="Carboxypeptidase-like, regulatory domain"/>
    <property type="match status" value="1"/>
</dbReference>
<comment type="subcellular location">
    <subcellularLocation>
        <location evidence="1">Cell outer membrane</location>
        <topology evidence="1">Multi-pass membrane protein</topology>
    </subcellularLocation>
</comment>
<keyword evidence="10" id="KW-1185">Reference proteome</keyword>
<dbReference type="Gene3D" id="2.40.170.20">
    <property type="entry name" value="TonB-dependent receptor, beta-barrel domain"/>
    <property type="match status" value="1"/>
</dbReference>
<proteinExistence type="predicted"/>
<name>A0A9X2JAP2_9SPHI</name>
<evidence type="ECO:0000256" key="3">
    <source>
        <dbReference type="ARBA" id="ARBA00022452"/>
    </source>
</evidence>
<dbReference type="PANTHER" id="PTHR30069">
    <property type="entry name" value="TONB-DEPENDENT OUTER MEMBRANE RECEPTOR"/>
    <property type="match status" value="1"/>
</dbReference>
<comment type="caution">
    <text evidence="9">The sequence shown here is derived from an EMBL/GenBank/DDBJ whole genome shotgun (WGS) entry which is preliminary data.</text>
</comment>
<keyword evidence="3" id="KW-1134">Transmembrane beta strand</keyword>
<evidence type="ECO:0000256" key="7">
    <source>
        <dbReference type="SAM" id="SignalP"/>
    </source>
</evidence>
<dbReference type="GO" id="GO:0015344">
    <property type="term" value="F:siderophore uptake transmembrane transporter activity"/>
    <property type="evidence" value="ECO:0007669"/>
    <property type="project" value="TreeGrafter"/>
</dbReference>
<dbReference type="RefSeq" id="WP_252585870.1">
    <property type="nucleotide sequence ID" value="NZ_JAMWYS010000006.1"/>
</dbReference>
<dbReference type="SUPFAM" id="SSF49452">
    <property type="entry name" value="Starch-binding domain-like"/>
    <property type="match status" value="1"/>
</dbReference>
<evidence type="ECO:0000256" key="1">
    <source>
        <dbReference type="ARBA" id="ARBA00004571"/>
    </source>
</evidence>
<accession>A0A9X2JAP2</accession>
<dbReference type="InterPro" id="IPR013784">
    <property type="entry name" value="Carb-bd-like_fold"/>
</dbReference>
<evidence type="ECO:0000313" key="10">
    <source>
        <dbReference type="Proteomes" id="UP001155182"/>
    </source>
</evidence>
<dbReference type="Proteomes" id="UP001155182">
    <property type="component" value="Unassembled WGS sequence"/>
</dbReference>
<keyword evidence="7" id="KW-0732">Signal</keyword>
<keyword evidence="6" id="KW-0998">Cell outer membrane</keyword>
<keyword evidence="4" id="KW-0812">Transmembrane</keyword>
<keyword evidence="2" id="KW-0813">Transport</keyword>
<dbReference type="AlphaFoldDB" id="A0A9X2JAP2"/>
<keyword evidence="5" id="KW-0472">Membrane</keyword>
<dbReference type="EMBL" id="JAMWYS010000006">
    <property type="protein sequence ID" value="MCO4291637.1"/>
    <property type="molecule type" value="Genomic_DNA"/>
</dbReference>
<dbReference type="GO" id="GO:0044718">
    <property type="term" value="P:siderophore transmembrane transport"/>
    <property type="evidence" value="ECO:0007669"/>
    <property type="project" value="TreeGrafter"/>
</dbReference>
<dbReference type="GO" id="GO:0009279">
    <property type="term" value="C:cell outer membrane"/>
    <property type="evidence" value="ECO:0007669"/>
    <property type="project" value="UniProtKB-SubCell"/>
</dbReference>
<dbReference type="Pfam" id="PF13620">
    <property type="entry name" value="CarboxypepD_reg"/>
    <property type="match status" value="1"/>
</dbReference>
<feature type="chain" id="PRO_5040775788" evidence="7">
    <location>
        <begin position="32"/>
        <end position="1107"/>
    </location>
</feature>
<keyword evidence="9" id="KW-0378">Hydrolase</keyword>
<evidence type="ECO:0000259" key="8">
    <source>
        <dbReference type="Pfam" id="PF25183"/>
    </source>
</evidence>
<dbReference type="Pfam" id="PF25183">
    <property type="entry name" value="OMP_b-brl_4"/>
    <property type="match status" value="1"/>
</dbReference>
<dbReference type="SUPFAM" id="SSF56935">
    <property type="entry name" value="Porins"/>
    <property type="match status" value="1"/>
</dbReference>
<evidence type="ECO:0000256" key="6">
    <source>
        <dbReference type="ARBA" id="ARBA00023237"/>
    </source>
</evidence>
<evidence type="ECO:0000256" key="5">
    <source>
        <dbReference type="ARBA" id="ARBA00023136"/>
    </source>
</evidence>
<evidence type="ECO:0000313" key="9">
    <source>
        <dbReference type="EMBL" id="MCO4291637.1"/>
    </source>
</evidence>
<feature type="domain" description="TonB-dependent transporter Oar-like beta-barrel" evidence="8">
    <location>
        <begin position="252"/>
        <end position="1062"/>
    </location>
</feature>
<protein>
    <submittedName>
        <fullName evidence="9">Carboxypeptidase regulatory-like domain-containing protein</fullName>
    </submittedName>
</protein>
<sequence length="1107" mass="121209">MSYPLRKISNFFNVFLTVLILLCAFSSTVLAQVTTATISGIVTDKQGPMPGVTITAIHTPTGTKYQTSTRGDGRYNLPNVRVGGPYVITTILVGYKEEKQENIILSLGQNFKADFKIAESNVELAEVVVNGTQDKVFNSSRTGAKQTISKDQLQNMPTLGRSFSDFTKLSPLAGGSSVSAGSGTSFAGRSNLYNNFTVDGAIFNNAFGLQGTIGSQTSSQPINLDAFEEITVSVAPYDVKQSGFTGAAINAVTKSGTNEFSGSLNTYFRNESLIGDKIYNGSESPLADFSLKGYGFTFGGPILKNKLFFFASGELERRNDPSSSWVAGAPGATGSVSQAQAADLDALSNFLKTKYGYDAGAYGNFPLDQKSDKFSFKFDWNATSNTTVSLKYFYFRSYKDIAPSNSGAIGGTTGTRAPSLNGLPFRSAYYGINNNMDNLNAEVRTAISNKYSNELTVGYNRMRDFRTSLGNKEFPLVDIGNGSGQTYTSFGYEPFTANNKLNTDVFQFTDNFNMYLGKHVVTTGFNFEAYKTLNGFAPNFYGSYQFNTLADFYNSANNAVSNASKYQIQYSVLPNGSFPFAVLKTQMYGLYAQDEFSATENLKVTMGLRADLPIINVVDGQSNANVSALTFADGQKIDVSQFPKARVLWSPRLGFNWDLNGNGETQLRGGTGIFTGRPPIVWLSNQASNNGAQFGSQSTTNPTNRPFTDDVNAYRNPSGQTAANNTAYNLAVTANDFRFPQLWRSNLAVDQKLPYGIVATLEGTYASDLSAVYMQNINLNTAVGTALVAPDGGDKRIRYTASRIYGAVASPGVNTPQNPNISDAILMDNTSKGYSWTITGQLQKSFANGFSAMMAYTRSDSRSVNDGGSIAQSMWRDRQVSGDPNADVLSYSNYLVKNRFIASMVYRKEYIKHFATTISMFFSLMDGDRTSYVYNGDLNNDGLTSNDLIFIPRDKADIVLIPNDAADTRTPDQIWSQLDNYIKQDNYLVNHRGEYAKRNALITPIVSNLDLRIAQDLIANIGNKRNSLQFTFDMFNFGNLINPQWGVTQFATRANFLTVKSVTNGVASFSFPYLDAKSGTPLTSTFQQSTTEGSRWRIQFGLKYKFN</sequence>
<reference evidence="9" key="1">
    <citation type="submission" date="2022-06" db="EMBL/GenBank/DDBJ databases">
        <title>Solitalea sp. MAHUQ-68 isolated from rhizospheric soil.</title>
        <authorList>
            <person name="Huq M.A."/>
        </authorList>
    </citation>
    <scope>NUCLEOTIDE SEQUENCE</scope>
    <source>
        <strain evidence="9">MAHUQ-68</strain>
    </source>
</reference>
<feature type="signal peptide" evidence="7">
    <location>
        <begin position="1"/>
        <end position="31"/>
    </location>
</feature>
<dbReference type="GO" id="GO:0030246">
    <property type="term" value="F:carbohydrate binding"/>
    <property type="evidence" value="ECO:0007669"/>
    <property type="project" value="InterPro"/>
</dbReference>
<dbReference type="GO" id="GO:0004180">
    <property type="term" value="F:carboxypeptidase activity"/>
    <property type="evidence" value="ECO:0007669"/>
    <property type="project" value="UniProtKB-KW"/>
</dbReference>
<dbReference type="InterPro" id="IPR057601">
    <property type="entry name" value="Oar-like_b-barrel"/>
</dbReference>
<dbReference type="PANTHER" id="PTHR30069:SF46">
    <property type="entry name" value="OAR PROTEIN"/>
    <property type="match status" value="1"/>
</dbReference>
<dbReference type="InterPro" id="IPR036942">
    <property type="entry name" value="Beta-barrel_TonB_sf"/>
</dbReference>
<keyword evidence="9" id="KW-0645">Protease</keyword>
<keyword evidence="9" id="KW-0121">Carboxypeptidase</keyword>
<gene>
    <name evidence="9" type="ORF">NF867_02000</name>
</gene>
<evidence type="ECO:0000256" key="2">
    <source>
        <dbReference type="ARBA" id="ARBA00022448"/>
    </source>
</evidence>
<dbReference type="InterPro" id="IPR039426">
    <property type="entry name" value="TonB-dep_rcpt-like"/>
</dbReference>
<evidence type="ECO:0000256" key="4">
    <source>
        <dbReference type="ARBA" id="ARBA00022692"/>
    </source>
</evidence>
<organism evidence="9 10">
    <name type="scientific">Solitalea agri</name>
    <dbReference type="NCBI Taxonomy" id="2953739"/>
    <lineage>
        <taxon>Bacteria</taxon>
        <taxon>Pseudomonadati</taxon>
        <taxon>Bacteroidota</taxon>
        <taxon>Sphingobacteriia</taxon>
        <taxon>Sphingobacteriales</taxon>
        <taxon>Sphingobacteriaceae</taxon>
        <taxon>Solitalea</taxon>
    </lineage>
</organism>